<dbReference type="EMBL" id="CAJNOJ010000070">
    <property type="protein sequence ID" value="CAF1028682.1"/>
    <property type="molecule type" value="Genomic_DNA"/>
</dbReference>
<gene>
    <name evidence="12" type="ORF">EDS130_LOCUS16292</name>
    <name evidence="13" type="ORF">XAT740_LOCUS23374</name>
</gene>
<evidence type="ECO:0000256" key="6">
    <source>
        <dbReference type="ARBA" id="ARBA00022771"/>
    </source>
</evidence>
<dbReference type="Pfam" id="PF01485">
    <property type="entry name" value="IBR"/>
    <property type="match status" value="2"/>
</dbReference>
<evidence type="ECO:0000259" key="10">
    <source>
        <dbReference type="PROSITE" id="PS50089"/>
    </source>
</evidence>
<dbReference type="PROSITE" id="PS51873">
    <property type="entry name" value="TRIAD"/>
    <property type="match status" value="1"/>
</dbReference>
<dbReference type="GO" id="GO:0016567">
    <property type="term" value="P:protein ubiquitination"/>
    <property type="evidence" value="ECO:0007669"/>
    <property type="project" value="InterPro"/>
</dbReference>
<dbReference type="InterPro" id="IPR044066">
    <property type="entry name" value="TRIAD_supradom"/>
</dbReference>
<keyword evidence="3" id="KW-0808">Transferase</keyword>
<dbReference type="Gene3D" id="1.20.120.1750">
    <property type="match status" value="1"/>
</dbReference>
<dbReference type="PANTHER" id="PTHR11685">
    <property type="entry name" value="RBR FAMILY RING FINGER AND IBR DOMAIN-CONTAINING"/>
    <property type="match status" value="1"/>
</dbReference>
<evidence type="ECO:0000256" key="2">
    <source>
        <dbReference type="ARBA" id="ARBA00012251"/>
    </source>
</evidence>
<proteinExistence type="predicted"/>
<feature type="domain" description="RING-type" evidence="10">
    <location>
        <begin position="92"/>
        <end position="135"/>
    </location>
</feature>
<evidence type="ECO:0000256" key="5">
    <source>
        <dbReference type="ARBA" id="ARBA00022737"/>
    </source>
</evidence>
<comment type="catalytic activity">
    <reaction evidence="1">
        <text>[E2 ubiquitin-conjugating enzyme]-S-ubiquitinyl-L-cysteine + [acceptor protein]-L-lysine = [E2 ubiquitin-conjugating enzyme]-L-cysteine + [acceptor protein]-N(6)-ubiquitinyl-L-lysine.</text>
        <dbReference type="EC" id="2.3.2.31"/>
    </reaction>
</comment>
<keyword evidence="5" id="KW-0677">Repeat</keyword>
<keyword evidence="7" id="KW-0833">Ubl conjugation pathway</keyword>
<evidence type="ECO:0000259" key="11">
    <source>
        <dbReference type="PROSITE" id="PS51873"/>
    </source>
</evidence>
<dbReference type="AlphaFoldDB" id="A0A814IVS0"/>
<evidence type="ECO:0000313" key="14">
    <source>
        <dbReference type="Proteomes" id="UP000663828"/>
    </source>
</evidence>
<dbReference type="CDD" id="cd20335">
    <property type="entry name" value="BRcat_RBR"/>
    <property type="match status" value="1"/>
</dbReference>
<evidence type="ECO:0000256" key="8">
    <source>
        <dbReference type="ARBA" id="ARBA00022833"/>
    </source>
</evidence>
<dbReference type="Proteomes" id="UP000663852">
    <property type="component" value="Unassembled WGS sequence"/>
</dbReference>
<keyword evidence="6 9" id="KW-0863">Zinc-finger</keyword>
<protein>
    <recommendedName>
        <fullName evidence="2">RBR-type E3 ubiquitin transferase</fullName>
        <ecNumber evidence="2">2.3.2.31</ecNumber>
    </recommendedName>
</protein>
<dbReference type="PROSITE" id="PS50089">
    <property type="entry name" value="ZF_RING_2"/>
    <property type="match status" value="1"/>
</dbReference>
<dbReference type="EMBL" id="CAJNOR010001764">
    <property type="protein sequence ID" value="CAF1195614.1"/>
    <property type="molecule type" value="Genomic_DNA"/>
</dbReference>
<dbReference type="GO" id="GO:0008270">
    <property type="term" value="F:zinc ion binding"/>
    <property type="evidence" value="ECO:0007669"/>
    <property type="project" value="UniProtKB-KW"/>
</dbReference>
<feature type="domain" description="RING-type" evidence="11">
    <location>
        <begin position="88"/>
        <end position="276"/>
    </location>
</feature>
<evidence type="ECO:0000256" key="9">
    <source>
        <dbReference type="PROSITE-ProRule" id="PRU00175"/>
    </source>
</evidence>
<evidence type="ECO:0000256" key="1">
    <source>
        <dbReference type="ARBA" id="ARBA00001798"/>
    </source>
</evidence>
<dbReference type="InterPro" id="IPR031127">
    <property type="entry name" value="E3_UB_ligase_RBR"/>
</dbReference>
<comment type="caution">
    <text evidence="12">The sequence shown here is derived from an EMBL/GenBank/DDBJ whole genome shotgun (WGS) entry which is preliminary data.</text>
</comment>
<dbReference type="InterPro" id="IPR013083">
    <property type="entry name" value="Znf_RING/FYVE/PHD"/>
</dbReference>
<name>A0A814IVS0_ADIRI</name>
<dbReference type="PROSITE" id="PS00518">
    <property type="entry name" value="ZF_RING_1"/>
    <property type="match status" value="1"/>
</dbReference>
<organism evidence="12 15">
    <name type="scientific">Adineta ricciae</name>
    <name type="common">Rotifer</name>
    <dbReference type="NCBI Taxonomy" id="249248"/>
    <lineage>
        <taxon>Eukaryota</taxon>
        <taxon>Metazoa</taxon>
        <taxon>Spiralia</taxon>
        <taxon>Gnathifera</taxon>
        <taxon>Rotifera</taxon>
        <taxon>Eurotatoria</taxon>
        <taxon>Bdelloidea</taxon>
        <taxon>Adinetida</taxon>
        <taxon>Adinetidae</taxon>
        <taxon>Adineta</taxon>
    </lineage>
</organism>
<dbReference type="GO" id="GO:0061630">
    <property type="term" value="F:ubiquitin protein ligase activity"/>
    <property type="evidence" value="ECO:0007669"/>
    <property type="project" value="UniProtKB-EC"/>
</dbReference>
<dbReference type="SUPFAM" id="SSF57850">
    <property type="entry name" value="RING/U-box"/>
    <property type="match status" value="2"/>
</dbReference>
<dbReference type="OrthoDB" id="9997353at2759"/>
<keyword evidence="4" id="KW-0479">Metal-binding</keyword>
<dbReference type="InterPro" id="IPR002867">
    <property type="entry name" value="IBR_dom"/>
</dbReference>
<keyword evidence="8" id="KW-0862">Zinc</keyword>
<evidence type="ECO:0000313" key="13">
    <source>
        <dbReference type="EMBL" id="CAF1195614.1"/>
    </source>
</evidence>
<evidence type="ECO:0000313" key="12">
    <source>
        <dbReference type="EMBL" id="CAF1028682.1"/>
    </source>
</evidence>
<evidence type="ECO:0000256" key="7">
    <source>
        <dbReference type="ARBA" id="ARBA00022786"/>
    </source>
</evidence>
<evidence type="ECO:0000313" key="15">
    <source>
        <dbReference type="Proteomes" id="UP000663852"/>
    </source>
</evidence>
<dbReference type="EC" id="2.3.2.31" evidence="2"/>
<dbReference type="Proteomes" id="UP000663828">
    <property type="component" value="Unassembled WGS sequence"/>
</dbReference>
<dbReference type="InterPro" id="IPR017907">
    <property type="entry name" value="Znf_RING_CS"/>
</dbReference>
<dbReference type="InterPro" id="IPR001841">
    <property type="entry name" value="Znf_RING"/>
</dbReference>
<sequence length="367" mass="42088">MACALDPDLQSLANDDEAWQTDLELIRALTQEEKQAEEDRALAASLAGITVDPIPENTRRMAMLADNYDETVKRRVIVNKTTIKLTSKPKTCAVCMEPVNKTDPRVPCGHAYCVGCLKELFLSSMQDETLMPPRCCREEIPIHLAELNSKETKDFNAKRLEYSTTDRLYCSQPTCSTFIPATSIVNKIGTCPNLKCQMKTCAICKGVSHDDLECPKDEATTAVLAVAKQEGWTRCYRCRAVVELTQGCYHMTCRCRAEFCYLCSTAWKNCSCVQWDEARLFQEARVRTARIPHIEIHRNNERRNFEQYVIQMADQLRNNHDCRHAAGWVYTSGGGRCEECRDYLPRYLYCCRRCHFMACNRCRHNRL</sequence>
<accession>A0A814IVS0</accession>
<dbReference type="Gene3D" id="3.30.40.10">
    <property type="entry name" value="Zinc/RING finger domain, C3HC4 (zinc finger)"/>
    <property type="match status" value="1"/>
</dbReference>
<keyword evidence="14" id="KW-1185">Reference proteome</keyword>
<evidence type="ECO:0000256" key="4">
    <source>
        <dbReference type="ARBA" id="ARBA00022723"/>
    </source>
</evidence>
<dbReference type="CDD" id="cd22584">
    <property type="entry name" value="Rcat_RBR_unk"/>
    <property type="match status" value="1"/>
</dbReference>
<reference evidence="12" key="1">
    <citation type="submission" date="2021-02" db="EMBL/GenBank/DDBJ databases">
        <authorList>
            <person name="Nowell W R."/>
        </authorList>
    </citation>
    <scope>NUCLEOTIDE SEQUENCE</scope>
</reference>
<evidence type="ECO:0000256" key="3">
    <source>
        <dbReference type="ARBA" id="ARBA00022679"/>
    </source>
</evidence>